<evidence type="ECO:0000256" key="3">
    <source>
        <dbReference type="ARBA" id="ARBA00022982"/>
    </source>
</evidence>
<evidence type="ECO:0000313" key="8">
    <source>
        <dbReference type="Proteomes" id="UP001432202"/>
    </source>
</evidence>
<keyword evidence="2" id="KW-0479">Metal-binding</keyword>
<evidence type="ECO:0000256" key="4">
    <source>
        <dbReference type="ARBA" id="ARBA00023004"/>
    </source>
</evidence>
<protein>
    <submittedName>
        <fullName evidence="7">4Fe-4S dicluster domain-containing protein</fullName>
    </submittedName>
</protein>
<feature type="domain" description="4Fe-4S ferredoxin-type" evidence="6">
    <location>
        <begin position="52"/>
        <end position="81"/>
    </location>
</feature>
<evidence type="ECO:0000256" key="1">
    <source>
        <dbReference type="ARBA" id="ARBA00022448"/>
    </source>
</evidence>
<accession>A0AAX4KYH9</accession>
<keyword evidence="4" id="KW-0408">Iron</keyword>
<organism evidence="7 8">
    <name type="scientific">Sulfolobus tengchongensis</name>
    <dbReference type="NCBI Taxonomy" id="207809"/>
    <lineage>
        <taxon>Archaea</taxon>
        <taxon>Thermoproteota</taxon>
        <taxon>Thermoprotei</taxon>
        <taxon>Sulfolobales</taxon>
        <taxon>Sulfolobaceae</taxon>
        <taxon>Sulfolobus</taxon>
    </lineage>
</organism>
<feature type="domain" description="4Fe-4S ferredoxin-type" evidence="6">
    <location>
        <begin position="20"/>
        <end position="51"/>
    </location>
</feature>
<dbReference type="PANTHER" id="PTHR43082:SF3">
    <property type="entry name" value="FERREDOXIN-LIKE PROTEIN YDIT"/>
    <property type="match status" value="1"/>
</dbReference>
<dbReference type="GO" id="GO:0005506">
    <property type="term" value="F:iron ion binding"/>
    <property type="evidence" value="ECO:0007669"/>
    <property type="project" value="InterPro"/>
</dbReference>
<dbReference type="SUPFAM" id="SSF54862">
    <property type="entry name" value="4Fe-4S ferredoxins"/>
    <property type="match status" value="1"/>
</dbReference>
<dbReference type="Proteomes" id="UP001432202">
    <property type="component" value="Chromosome"/>
</dbReference>
<dbReference type="Pfam" id="PF13187">
    <property type="entry name" value="Fer4_9"/>
    <property type="match status" value="1"/>
</dbReference>
<dbReference type="PROSITE" id="PS51379">
    <property type="entry name" value="4FE4S_FER_2"/>
    <property type="match status" value="2"/>
</dbReference>
<evidence type="ECO:0000313" key="7">
    <source>
        <dbReference type="EMBL" id="WWQ59286.1"/>
    </source>
</evidence>
<dbReference type="EMBL" id="CP146016">
    <property type="protein sequence ID" value="WWQ59286.1"/>
    <property type="molecule type" value="Genomic_DNA"/>
</dbReference>
<keyword evidence="3" id="KW-0249">Electron transport</keyword>
<dbReference type="PANTHER" id="PTHR43082">
    <property type="entry name" value="FERREDOXIN-LIKE"/>
    <property type="match status" value="1"/>
</dbReference>
<dbReference type="InterPro" id="IPR012206">
    <property type="entry name" value="Fd_FixX"/>
</dbReference>
<dbReference type="AlphaFoldDB" id="A0AAX4KYH9"/>
<dbReference type="GeneID" id="89336533"/>
<gene>
    <name evidence="7" type="ORF">V6M85_07155</name>
</gene>
<keyword evidence="1" id="KW-0813">Transport</keyword>
<proteinExistence type="predicted"/>
<dbReference type="RefSeq" id="WP_338598338.1">
    <property type="nucleotide sequence ID" value="NZ_CP146016.1"/>
</dbReference>
<evidence type="ECO:0000259" key="6">
    <source>
        <dbReference type="PROSITE" id="PS51379"/>
    </source>
</evidence>
<evidence type="ECO:0000256" key="2">
    <source>
        <dbReference type="ARBA" id="ARBA00022723"/>
    </source>
</evidence>
<keyword evidence="8" id="KW-1185">Reference proteome</keyword>
<name>A0AAX4KYH9_9CREN</name>
<keyword evidence="5" id="KW-0411">Iron-sulfur</keyword>
<dbReference type="InterPro" id="IPR017896">
    <property type="entry name" value="4Fe4S_Fe-S-bd"/>
</dbReference>
<dbReference type="PIRSF" id="PIRSF036548">
    <property type="entry name" value="Fdx_FixX"/>
    <property type="match status" value="1"/>
</dbReference>
<dbReference type="Gene3D" id="3.30.70.20">
    <property type="match status" value="1"/>
</dbReference>
<reference evidence="7 8" key="1">
    <citation type="submission" date="2024-02" db="EMBL/GenBank/DDBJ databases">
        <title>STSV induces naive adaptation in Sulfolobus.</title>
        <authorList>
            <person name="Xiang X."/>
            <person name="Song M."/>
        </authorList>
    </citation>
    <scope>NUCLEOTIDE SEQUENCE [LARGE SCALE GENOMIC DNA]</scope>
    <source>
        <strain evidence="7 8">RT2</strain>
    </source>
</reference>
<dbReference type="GO" id="GO:0051536">
    <property type="term" value="F:iron-sulfur cluster binding"/>
    <property type="evidence" value="ECO:0007669"/>
    <property type="project" value="UniProtKB-KW"/>
</dbReference>
<sequence>MTVNLLKRLGLNKYNVDKNSHIQVNTDICLTCKDKPCTKVCPAGTYEPSPDGRIIVHYERCLECGAALVACPYGAIKFTFPEGGISYKYG</sequence>
<evidence type="ECO:0000256" key="5">
    <source>
        <dbReference type="ARBA" id="ARBA00023014"/>
    </source>
</evidence>